<evidence type="ECO:0000313" key="3">
    <source>
        <dbReference type="EnsemblMetazoa" id="GAUT015744-PA"/>
    </source>
</evidence>
<evidence type="ECO:0000256" key="1">
    <source>
        <dbReference type="SAM" id="MobiDB-lite"/>
    </source>
</evidence>
<feature type="region of interest" description="Disordered" evidence="1">
    <location>
        <begin position="54"/>
        <end position="76"/>
    </location>
</feature>
<keyword evidence="4" id="KW-1185">Reference proteome</keyword>
<feature type="transmembrane region" description="Helical" evidence="2">
    <location>
        <begin position="223"/>
        <end position="247"/>
    </location>
</feature>
<protein>
    <submittedName>
        <fullName evidence="3">Uncharacterized protein</fullName>
    </submittedName>
</protein>
<proteinExistence type="predicted"/>
<keyword evidence="2" id="KW-0472">Membrane</keyword>
<organism evidence="3 4">
    <name type="scientific">Glossina austeni</name>
    <name type="common">Savannah tsetse fly</name>
    <dbReference type="NCBI Taxonomy" id="7395"/>
    <lineage>
        <taxon>Eukaryota</taxon>
        <taxon>Metazoa</taxon>
        <taxon>Ecdysozoa</taxon>
        <taxon>Arthropoda</taxon>
        <taxon>Hexapoda</taxon>
        <taxon>Insecta</taxon>
        <taxon>Pterygota</taxon>
        <taxon>Neoptera</taxon>
        <taxon>Endopterygota</taxon>
        <taxon>Diptera</taxon>
        <taxon>Brachycera</taxon>
        <taxon>Muscomorpha</taxon>
        <taxon>Hippoboscoidea</taxon>
        <taxon>Glossinidae</taxon>
        <taxon>Glossina</taxon>
    </lineage>
</organism>
<dbReference type="AlphaFoldDB" id="A0A1A9UUH5"/>
<dbReference type="Proteomes" id="UP000078200">
    <property type="component" value="Unassembled WGS sequence"/>
</dbReference>
<sequence>MEGCARRIRKRMLCDLSCCSCQKCKRYRDNEKGPGVAINFERWNACSRSNQPSVDMPWTQAHSDDRPWWQSQSDDRPWWQSYSDDRPWWQSHSDDKQWSPSQLYDRLKFQIRKETMDVNLPVDAQAKANEIKSFEADNPLSEPDSSSNLPSKPNSNFTPKVRSIAKDTIRSNLPNFIKNSINSIKPVDSKEYMSSFLRKIKANDPSGGGESQSTSFGGILADIVRAMATTQVIVLSLVFLLTLNLWFEVMERKTNKNSSAIRVSQKAKKTSPCKDKVSSKTTKPRISPDVPCSACRFLKSYLPRQTGGACLQKKKVERACPQKKKEEKKSNSILSWLSGPRCRITCPPGTPKTYSFCAKFADNCPQRQAKKHRRYKRATKAVNTAISDCQGKEIYKIYEKRSYPLDLKFPPAPFIYIRDCILRRVCPRSPEEAERQDCA</sequence>
<dbReference type="VEuPathDB" id="VectorBase:GAUT015744"/>
<reference evidence="3" key="1">
    <citation type="submission" date="2020-05" db="UniProtKB">
        <authorList>
            <consortium name="EnsemblMetazoa"/>
        </authorList>
    </citation>
    <scope>IDENTIFICATION</scope>
    <source>
        <strain evidence="3">TTRI</strain>
    </source>
</reference>
<name>A0A1A9UUH5_GLOAU</name>
<feature type="compositionally biased region" description="Low complexity" evidence="1">
    <location>
        <begin position="143"/>
        <end position="156"/>
    </location>
</feature>
<keyword evidence="2" id="KW-0812">Transmembrane</keyword>
<feature type="region of interest" description="Disordered" evidence="1">
    <location>
        <begin position="136"/>
        <end position="160"/>
    </location>
</feature>
<evidence type="ECO:0000256" key="2">
    <source>
        <dbReference type="SAM" id="Phobius"/>
    </source>
</evidence>
<dbReference type="EnsemblMetazoa" id="GAUT015744-RA">
    <property type="protein sequence ID" value="GAUT015744-PA"/>
    <property type="gene ID" value="GAUT015744"/>
</dbReference>
<evidence type="ECO:0000313" key="4">
    <source>
        <dbReference type="Proteomes" id="UP000078200"/>
    </source>
</evidence>
<keyword evidence="2" id="KW-1133">Transmembrane helix</keyword>
<accession>A0A1A9UUH5</accession>
<feature type="compositionally biased region" description="Basic and acidic residues" evidence="1">
    <location>
        <begin position="62"/>
        <end position="76"/>
    </location>
</feature>